<dbReference type="Proteomes" id="UP001182556">
    <property type="component" value="Unassembled WGS sequence"/>
</dbReference>
<evidence type="ECO:0000313" key="4">
    <source>
        <dbReference type="Proteomes" id="UP001182556"/>
    </source>
</evidence>
<dbReference type="EMBL" id="JAODAN010000003">
    <property type="protein sequence ID" value="KAK1925791.1"/>
    <property type="molecule type" value="Genomic_DNA"/>
</dbReference>
<protein>
    <submittedName>
        <fullName evidence="3">Uncharacterized protein</fullName>
    </submittedName>
</protein>
<keyword evidence="2" id="KW-1133">Transmembrane helix</keyword>
<feature type="region of interest" description="Disordered" evidence="1">
    <location>
        <begin position="1"/>
        <end position="20"/>
    </location>
</feature>
<gene>
    <name evidence="3" type="ORF">DB88DRAFT_524131</name>
</gene>
<reference evidence="3" key="1">
    <citation type="submission" date="2023-02" db="EMBL/GenBank/DDBJ databases">
        <title>Identification and recombinant expression of a fungal hydrolase from Papiliotrema laurentii that hydrolyzes apple cutin and clears colloidal polyester polyurethane.</title>
        <authorList>
            <consortium name="DOE Joint Genome Institute"/>
            <person name="Roman V.A."/>
            <person name="Bojanowski C."/>
            <person name="Crable B.R."/>
            <person name="Wagner D.N."/>
            <person name="Hung C.S."/>
            <person name="Nadeau L.J."/>
            <person name="Schratz L."/>
            <person name="Haridas S."/>
            <person name="Pangilinan J."/>
            <person name="Lipzen A."/>
            <person name="Na H."/>
            <person name="Yan M."/>
            <person name="Ng V."/>
            <person name="Grigoriev I.V."/>
            <person name="Spatafora J.W."/>
            <person name="Barlow D."/>
            <person name="Biffinger J."/>
            <person name="Kelley-Loughnane N."/>
            <person name="Varaljay V.A."/>
            <person name="Crookes-Goodson W.J."/>
        </authorList>
    </citation>
    <scope>NUCLEOTIDE SEQUENCE</scope>
    <source>
        <strain evidence="3">5307AH</strain>
    </source>
</reference>
<organism evidence="3 4">
    <name type="scientific">Papiliotrema laurentii</name>
    <name type="common">Cryptococcus laurentii</name>
    <dbReference type="NCBI Taxonomy" id="5418"/>
    <lineage>
        <taxon>Eukaryota</taxon>
        <taxon>Fungi</taxon>
        <taxon>Dikarya</taxon>
        <taxon>Basidiomycota</taxon>
        <taxon>Agaricomycotina</taxon>
        <taxon>Tremellomycetes</taxon>
        <taxon>Tremellales</taxon>
        <taxon>Rhynchogastremaceae</taxon>
        <taxon>Papiliotrema</taxon>
    </lineage>
</organism>
<evidence type="ECO:0000256" key="1">
    <source>
        <dbReference type="SAM" id="MobiDB-lite"/>
    </source>
</evidence>
<dbReference type="AlphaFoldDB" id="A0AAD9L715"/>
<evidence type="ECO:0000256" key="2">
    <source>
        <dbReference type="SAM" id="Phobius"/>
    </source>
</evidence>
<name>A0AAD9L715_PAPLA</name>
<keyword evidence="4" id="KW-1185">Reference proteome</keyword>
<proteinExistence type="predicted"/>
<accession>A0AAD9L715</accession>
<evidence type="ECO:0000313" key="3">
    <source>
        <dbReference type="EMBL" id="KAK1925791.1"/>
    </source>
</evidence>
<keyword evidence="2" id="KW-0472">Membrane</keyword>
<keyword evidence="2" id="KW-0812">Transmembrane</keyword>
<sequence length="176" mass="18264">MLIPARDETLPGGPPILRRSPDTAAEAIATHLRLVRLAERAASGDPGGGGGISGGAIAGIVIAILLVVGLILIALYYRRRGGLPAAPFGTSKLHPPPMPAPDPAFLPRYNPPTQPPFAHLSHPRTTIYPTGTPSHLLPPVVQPVQSGNIYYAQRHGPPPGVRFGQVGAYHPSGGSA</sequence>
<comment type="caution">
    <text evidence="3">The sequence shown here is derived from an EMBL/GenBank/DDBJ whole genome shotgun (WGS) entry which is preliminary data.</text>
</comment>
<feature type="transmembrane region" description="Helical" evidence="2">
    <location>
        <begin position="56"/>
        <end position="77"/>
    </location>
</feature>